<evidence type="ECO:0000313" key="4">
    <source>
        <dbReference type="Proteomes" id="UP000091914"/>
    </source>
</evidence>
<feature type="domain" description="Isochorismatase-like" evidence="2">
    <location>
        <begin position="8"/>
        <end position="198"/>
    </location>
</feature>
<dbReference type="RefSeq" id="WP_064877322.1">
    <property type="nucleotide sequence ID" value="NZ_LZSX01000008.1"/>
</dbReference>
<evidence type="ECO:0000313" key="3">
    <source>
        <dbReference type="EMBL" id="OBB88507.1"/>
    </source>
</evidence>
<dbReference type="Gene3D" id="3.40.50.850">
    <property type="entry name" value="Isochorismatase-like"/>
    <property type="match status" value="1"/>
</dbReference>
<dbReference type="GO" id="GO:0016787">
    <property type="term" value="F:hydrolase activity"/>
    <property type="evidence" value="ECO:0007669"/>
    <property type="project" value="UniProtKB-KW"/>
</dbReference>
<dbReference type="AlphaFoldDB" id="A0A1A0VZ53"/>
<dbReference type="SUPFAM" id="SSF52499">
    <property type="entry name" value="Isochorismatase-like hydrolases"/>
    <property type="match status" value="1"/>
</dbReference>
<name>A0A1A0VZ53_9MYCO</name>
<dbReference type="InterPro" id="IPR000868">
    <property type="entry name" value="Isochorismatase-like_dom"/>
</dbReference>
<evidence type="ECO:0000256" key="1">
    <source>
        <dbReference type="ARBA" id="ARBA00022801"/>
    </source>
</evidence>
<dbReference type="OrthoDB" id="9814140at2"/>
<organism evidence="3 4">
    <name type="scientific">Mycobacterium colombiense</name>
    <dbReference type="NCBI Taxonomy" id="339268"/>
    <lineage>
        <taxon>Bacteria</taxon>
        <taxon>Bacillati</taxon>
        <taxon>Actinomycetota</taxon>
        <taxon>Actinomycetes</taxon>
        <taxon>Mycobacteriales</taxon>
        <taxon>Mycobacteriaceae</taxon>
        <taxon>Mycobacterium</taxon>
        <taxon>Mycobacterium avium complex (MAC)</taxon>
    </lineage>
</organism>
<dbReference type="InterPro" id="IPR036380">
    <property type="entry name" value="Isochorismatase-like_sf"/>
</dbReference>
<dbReference type="Proteomes" id="UP000091914">
    <property type="component" value="Unassembled WGS sequence"/>
</dbReference>
<keyword evidence="1" id="KW-0378">Hydrolase</keyword>
<dbReference type="InterPro" id="IPR050272">
    <property type="entry name" value="Isochorismatase-like_hydrls"/>
</dbReference>
<evidence type="ECO:0000259" key="2">
    <source>
        <dbReference type="Pfam" id="PF00857"/>
    </source>
</evidence>
<proteinExistence type="predicted"/>
<comment type="caution">
    <text evidence="3">The sequence shown here is derived from an EMBL/GenBank/DDBJ whole genome shotgun (WGS) entry which is preliminary data.</text>
</comment>
<dbReference type="CDD" id="cd00431">
    <property type="entry name" value="cysteine_hydrolases"/>
    <property type="match status" value="1"/>
</dbReference>
<dbReference type="PANTHER" id="PTHR43540">
    <property type="entry name" value="PEROXYUREIDOACRYLATE/UREIDOACRYLATE AMIDOHYDROLASE-RELATED"/>
    <property type="match status" value="1"/>
</dbReference>
<protein>
    <submittedName>
        <fullName evidence="3">Isochorismatase</fullName>
    </submittedName>
</protein>
<reference evidence="3 4" key="1">
    <citation type="submission" date="2016-06" db="EMBL/GenBank/DDBJ databases">
        <authorList>
            <person name="Kjaerup R.B."/>
            <person name="Dalgaard T.S."/>
            <person name="Juul-Madsen H.R."/>
        </authorList>
    </citation>
    <scope>NUCLEOTIDE SEQUENCE [LARGE SCALE GENOMIC DNA]</scope>
    <source>
        <strain evidence="3 4">852002-51834_SCH5396731</strain>
    </source>
</reference>
<dbReference type="EMBL" id="LZSX01000008">
    <property type="protein sequence ID" value="OBB88507.1"/>
    <property type="molecule type" value="Genomic_DNA"/>
</dbReference>
<gene>
    <name evidence="3" type="ORF">A5760_23985</name>
</gene>
<accession>A0A1A0VZ53</accession>
<dbReference type="Pfam" id="PF00857">
    <property type="entry name" value="Isochorismatase"/>
    <property type="match status" value="1"/>
</dbReference>
<dbReference type="PANTHER" id="PTHR43540:SF16">
    <property type="entry name" value="ISOCHORISMATASE-LIKE DOMAIN-CONTAINING PROTEIN"/>
    <property type="match status" value="1"/>
</dbReference>
<sequence>MKYDPADTAVVVIDPQNDVLSPSGRSWDVLSASVTENRTVENLVQIFTAAAAGGYAVFISPHYFYPTDHRWLFNGPLEADELRTNTFARVGPLSLDGFADSGADWLDELKPFIADPATVVASPHKVWGPQTNDLVLQLRKRRITKVVLCGMLANICVESHLRDLLEQGFEVAVVRDATAGPRHPTRGDGYRAALVNYAFLAHAVPSTAEAVAAMATENPRAPHAAAALPPQAQ</sequence>